<comment type="function">
    <text evidence="1">Part of the ABC transporter FtsEX involved in cellular division.</text>
</comment>
<evidence type="ECO:0000313" key="16">
    <source>
        <dbReference type="EMBL" id="NYI42059.1"/>
    </source>
</evidence>
<feature type="domain" description="ABC3 transporter permease C-terminal" evidence="14">
    <location>
        <begin position="184"/>
        <end position="296"/>
    </location>
</feature>
<dbReference type="InterPro" id="IPR040690">
    <property type="entry name" value="FtsX_ECD"/>
</dbReference>
<gene>
    <name evidence="16" type="ORF">BKA03_002178</name>
</gene>
<keyword evidence="17" id="KW-1185">Reference proteome</keyword>
<evidence type="ECO:0000256" key="11">
    <source>
        <dbReference type="ARBA" id="ARBA00023306"/>
    </source>
</evidence>
<evidence type="ECO:0000256" key="5">
    <source>
        <dbReference type="ARBA" id="ARBA00021907"/>
    </source>
</evidence>
<evidence type="ECO:0000259" key="14">
    <source>
        <dbReference type="Pfam" id="PF02687"/>
    </source>
</evidence>
<dbReference type="NCBIfam" id="NF038346">
    <property type="entry name" value="FtsX_actino"/>
    <property type="match status" value="1"/>
</dbReference>
<protein>
    <recommendedName>
        <fullName evidence="5 12">Cell division protein FtsX</fullName>
    </recommendedName>
</protein>
<dbReference type="EMBL" id="JACBZO010000001">
    <property type="protein sequence ID" value="NYI42059.1"/>
    <property type="molecule type" value="Genomic_DNA"/>
</dbReference>
<organism evidence="16 17">
    <name type="scientific">Demequina lutea</name>
    <dbReference type="NCBI Taxonomy" id="431489"/>
    <lineage>
        <taxon>Bacteria</taxon>
        <taxon>Bacillati</taxon>
        <taxon>Actinomycetota</taxon>
        <taxon>Actinomycetes</taxon>
        <taxon>Micrococcales</taxon>
        <taxon>Demequinaceae</taxon>
        <taxon>Demequina</taxon>
    </lineage>
</organism>
<feature type="domain" description="FtsX extracellular" evidence="15">
    <location>
        <begin position="56"/>
        <end position="160"/>
    </location>
</feature>
<dbReference type="RefSeq" id="WP_062076182.1">
    <property type="nucleotide sequence ID" value="NZ_BBRC01000019.1"/>
</dbReference>
<evidence type="ECO:0000256" key="7">
    <source>
        <dbReference type="ARBA" id="ARBA00022618"/>
    </source>
</evidence>
<keyword evidence="11 12" id="KW-0131">Cell cycle</keyword>
<dbReference type="PIRSF" id="PIRSF003097">
    <property type="entry name" value="FtsX"/>
    <property type="match status" value="1"/>
</dbReference>
<evidence type="ECO:0000256" key="6">
    <source>
        <dbReference type="ARBA" id="ARBA00022475"/>
    </source>
</evidence>
<dbReference type="Proteomes" id="UP000547973">
    <property type="component" value="Unassembled WGS sequence"/>
</dbReference>
<keyword evidence="10 12" id="KW-0472">Membrane</keyword>
<evidence type="ECO:0000313" key="17">
    <source>
        <dbReference type="Proteomes" id="UP000547973"/>
    </source>
</evidence>
<evidence type="ECO:0000256" key="8">
    <source>
        <dbReference type="ARBA" id="ARBA00022692"/>
    </source>
</evidence>
<evidence type="ECO:0000256" key="10">
    <source>
        <dbReference type="ARBA" id="ARBA00023136"/>
    </source>
</evidence>
<proteinExistence type="inferred from homology"/>
<feature type="transmembrane region" description="Helical" evidence="13">
    <location>
        <begin position="277"/>
        <end position="297"/>
    </location>
</feature>
<evidence type="ECO:0000256" key="13">
    <source>
        <dbReference type="SAM" id="Phobius"/>
    </source>
</evidence>
<dbReference type="OrthoDB" id="9812531at2"/>
<evidence type="ECO:0000256" key="12">
    <source>
        <dbReference type="PIRNR" id="PIRNR003097"/>
    </source>
</evidence>
<dbReference type="Gene3D" id="3.30.70.3040">
    <property type="match status" value="1"/>
</dbReference>
<evidence type="ECO:0000256" key="3">
    <source>
        <dbReference type="ARBA" id="ARBA00007379"/>
    </source>
</evidence>
<comment type="subcellular location">
    <subcellularLocation>
        <location evidence="2">Cell membrane</location>
        <topology evidence="2">Multi-pass membrane protein</topology>
    </subcellularLocation>
</comment>
<feature type="transmembrane region" description="Helical" evidence="13">
    <location>
        <begin position="223"/>
        <end position="249"/>
    </location>
</feature>
<keyword evidence="9 13" id="KW-1133">Transmembrane helix</keyword>
<accession>A0A7Z0CIL4</accession>
<evidence type="ECO:0000256" key="2">
    <source>
        <dbReference type="ARBA" id="ARBA00004651"/>
    </source>
</evidence>
<feature type="transmembrane region" description="Helical" evidence="13">
    <location>
        <begin position="21"/>
        <end position="40"/>
    </location>
</feature>
<dbReference type="Pfam" id="PF18075">
    <property type="entry name" value="FtsX_ECD"/>
    <property type="match status" value="1"/>
</dbReference>
<dbReference type="InterPro" id="IPR004513">
    <property type="entry name" value="FtsX"/>
</dbReference>
<name>A0A7Z0CIL4_9MICO</name>
<sequence>MRLRFIFGEVFSGLRRNGTMALSVVLVTFVSLTFVGAAALTQMQVDKLKGDWYDKVEVSVFLCPDNSPDIQCASGLATKAQEAAIKAVLLDGAAAPYVQSVTYESREQAFASLRASDTDNRFASLTADQMQASFRVKLKDPTKFEVVADAVKGVPGVQNVKDQREIFKGLFSLLNAATLVAAGLAAVMLLAAVLLITTTIRLSALSRRRETTIMRMVGASRGLIQLPFMLEGAVAATLGAVMAGAGLWFSVRYLVEDWLKQSVTFVNYIGGADVLTVAPWLLVGAVGLAVVASLATLGRYTRA</sequence>
<feature type="transmembrane region" description="Helical" evidence="13">
    <location>
        <begin position="176"/>
        <end position="202"/>
    </location>
</feature>
<dbReference type="PANTHER" id="PTHR47755">
    <property type="entry name" value="CELL DIVISION PROTEIN FTSX"/>
    <property type="match status" value="1"/>
</dbReference>
<keyword evidence="7 12" id="KW-0132">Cell division</keyword>
<reference evidence="16 17" key="1">
    <citation type="submission" date="2020-07" db="EMBL/GenBank/DDBJ databases">
        <title>Sequencing the genomes of 1000 actinobacteria strains.</title>
        <authorList>
            <person name="Klenk H.-P."/>
        </authorList>
    </citation>
    <scope>NUCLEOTIDE SEQUENCE [LARGE SCALE GENOMIC DNA]</scope>
    <source>
        <strain evidence="16 17">DSM 19970</strain>
    </source>
</reference>
<evidence type="ECO:0000256" key="1">
    <source>
        <dbReference type="ARBA" id="ARBA00003552"/>
    </source>
</evidence>
<evidence type="ECO:0000256" key="9">
    <source>
        <dbReference type="ARBA" id="ARBA00022989"/>
    </source>
</evidence>
<dbReference type="GO" id="GO:0005886">
    <property type="term" value="C:plasma membrane"/>
    <property type="evidence" value="ECO:0007669"/>
    <property type="project" value="UniProtKB-SubCell"/>
</dbReference>
<dbReference type="AlphaFoldDB" id="A0A7Z0CIL4"/>
<dbReference type="PANTHER" id="PTHR47755:SF1">
    <property type="entry name" value="CELL DIVISION PROTEIN FTSX"/>
    <property type="match status" value="1"/>
</dbReference>
<comment type="similarity">
    <text evidence="3 12">Belongs to the ABC-4 integral membrane protein family. FtsX subfamily.</text>
</comment>
<comment type="caution">
    <text evidence="16">The sequence shown here is derived from an EMBL/GenBank/DDBJ whole genome shotgun (WGS) entry which is preliminary data.</text>
</comment>
<dbReference type="InterPro" id="IPR047929">
    <property type="entry name" value="FtsX_actino"/>
</dbReference>
<dbReference type="Pfam" id="PF02687">
    <property type="entry name" value="FtsX"/>
    <property type="match status" value="1"/>
</dbReference>
<comment type="subunit">
    <text evidence="4">Forms a membrane-associated complex with FtsE.</text>
</comment>
<evidence type="ECO:0000259" key="15">
    <source>
        <dbReference type="Pfam" id="PF18075"/>
    </source>
</evidence>
<keyword evidence="6 12" id="KW-1003">Cell membrane</keyword>
<dbReference type="GO" id="GO:0051301">
    <property type="term" value="P:cell division"/>
    <property type="evidence" value="ECO:0007669"/>
    <property type="project" value="UniProtKB-KW"/>
</dbReference>
<evidence type="ECO:0000256" key="4">
    <source>
        <dbReference type="ARBA" id="ARBA00011160"/>
    </source>
</evidence>
<keyword evidence="8 13" id="KW-0812">Transmembrane</keyword>
<dbReference type="InterPro" id="IPR003838">
    <property type="entry name" value="ABC3_permease_C"/>
</dbReference>